<proteinExistence type="predicted"/>
<dbReference type="OrthoDB" id="7553586at2759"/>
<dbReference type="EMBL" id="CAJOBC010087093">
    <property type="protein sequence ID" value="CAF4352374.1"/>
    <property type="molecule type" value="Genomic_DNA"/>
</dbReference>
<reference evidence="1" key="1">
    <citation type="submission" date="2021-02" db="EMBL/GenBank/DDBJ databases">
        <authorList>
            <person name="Nowell W R."/>
        </authorList>
    </citation>
    <scope>NUCLEOTIDE SEQUENCE</scope>
</reference>
<feature type="non-terminal residue" evidence="1">
    <location>
        <position position="1"/>
    </location>
</feature>
<sequence length="1536" mass="178945">DRFDEKLRQDSRDSRIKGCLSLALKDRTQFLSSMEKLSREQLTIEDLDQFIKFFGESSQENNLKIHKEQLDNQLRTILDEKQKNNNELVVTEQAKLIKINYEMSEIQKQLDYYVAKFEITKEINIDDLIVLLGEKIELVIAPYTFSKETIDKIIAIGKITENKNVAIAIVQFLNILSDTKQIEEEIEKVLANILPQIPQDDTVNIVLTLSKKLVKIVNYSSLLKFMYEILIENKNKILRQNAFKLLQTCEFYSNNLKYINQTIKLEKKCLNKDKNIFEDCLEQVKIQNKLTLNCFEELIKDFSVNEISKIIEQIIEQDIQKIPKFFIEKFLEYQKMSCSDKNSQTTANIMSIRKSLIRGKYINLTQIQNIEELIDHPNVSNDVFDILFAEFTNGNNISNEIIEKVKRTAITNEYAENLIKLIDKTSSSIDILRNPRKHLIERKDALDNIVNDKRNHTPYAAKILQILIKNDNDLREDCFKALITILPIDYTKTDFKIDLNEIAKSIYDCNISIENLAILVYKDKTADLSPILPIIIDRIVDQQVSVLTLLGEISCFEQGDKLIGSQIENLLSIASDTTNNELRIKIVNIIENSIKSKEDRDNIEILKRNKIDETEIKSCLTNELHELNSLSKLDINKEMLQNLNKNIQEQGHSITEDKIILLIEALVNSKYENLQQQISETLLQIDIEQGLNNKARTILYDLIIQNSKLISISSIVCIVTIALSRSDTEVPDKIIQNLWIQFERENIEDETFMHSLIYAVTTLIAKKEQEIPKNILKRVANVLTNKRDDIQLRIACANILSKEIEQNLNYVEISRSLIKSLQVVALESRNNKNEDILNKFIFQILEKSAKENDLSDQFFIEYYDKLKKRAIILEENLSKQDSLAQLSRLDAYILTESNNLKKFHLLNTLNSTLVNCQNIDMTIFNQFDSSEWEKEILCSELLTGIFKLISQKDEGINEFELDKFRKNINLVEINLTKTILKILIDKQNIYQFDLESVNDILFMLLQLGGKKRISHSESLTSAQSHEETLIATQNHSNTSECVFSPLDSSLDETTIIIALNILQKKDDSFFLELQELWLSKRFEHFKIKFNDENLKILNTYLTFRCEIINHILSKIKENTKIEELIEFFVILTNCGLTQNSCENFLVNEIVHKTNIKNWQLKLNDRLVGLHLTNEYPIYSNYLKNMNNYKLALSKNVVFTKNAYNQANTTYSYNANDIVQISSEWMKDFANSFRITKALDQQVDRSLRDILTKILIEYKQDQKSTIIPLNIVDNHWIVLTIIHHQNKDIALYKDSLGEDNFVKKREEIQKILLEKFENIIFKFHKSCDQSDCYNSGVFVLANMKIIAKQLIDNKKYFIENYEMNNFISEKGVIELRQETFPKMYALSICQLYKRKKVVNHHSVELKLIQKLLEEKNDIVNYSIVKEKEKELEKNELRLSIELPEEENLVKKNYQYLYVIETSKYLNFDHSSDLRKKIIAILGIKEIYSVEENVVKILDQKLTVLSKIQQKKLDQSELTIKTSDSELKGLLDELSVDS</sequence>
<dbReference type="Gene3D" id="3.40.395.10">
    <property type="entry name" value="Adenoviral Proteinase, Chain A"/>
    <property type="match status" value="1"/>
</dbReference>
<organism evidence="1 3">
    <name type="scientific">Didymodactylos carnosus</name>
    <dbReference type="NCBI Taxonomy" id="1234261"/>
    <lineage>
        <taxon>Eukaryota</taxon>
        <taxon>Metazoa</taxon>
        <taxon>Spiralia</taxon>
        <taxon>Gnathifera</taxon>
        <taxon>Rotifera</taxon>
        <taxon>Eurotatoria</taxon>
        <taxon>Bdelloidea</taxon>
        <taxon>Philodinida</taxon>
        <taxon>Philodinidae</taxon>
        <taxon>Didymodactylos</taxon>
    </lineage>
</organism>
<dbReference type="SUPFAM" id="SSF54001">
    <property type="entry name" value="Cysteine proteinases"/>
    <property type="match status" value="1"/>
</dbReference>
<dbReference type="Proteomes" id="UP000663829">
    <property type="component" value="Unassembled WGS sequence"/>
</dbReference>
<accession>A0A815SE54</accession>
<name>A0A815SE54_9BILA</name>
<dbReference type="InterPro" id="IPR038765">
    <property type="entry name" value="Papain-like_cys_pep_sf"/>
</dbReference>
<dbReference type="Proteomes" id="UP000681722">
    <property type="component" value="Unassembled WGS sequence"/>
</dbReference>
<evidence type="ECO:0008006" key="4">
    <source>
        <dbReference type="Google" id="ProtNLM"/>
    </source>
</evidence>
<evidence type="ECO:0000313" key="1">
    <source>
        <dbReference type="EMBL" id="CAF1488969.1"/>
    </source>
</evidence>
<keyword evidence="3" id="KW-1185">Reference proteome</keyword>
<evidence type="ECO:0000313" key="2">
    <source>
        <dbReference type="EMBL" id="CAF4352374.1"/>
    </source>
</evidence>
<protein>
    <recommendedName>
        <fullName evidence="4">Ubiquitin-like protease family profile domain-containing protein</fullName>
    </recommendedName>
</protein>
<gene>
    <name evidence="1" type="ORF">GPM918_LOCUS36161</name>
    <name evidence="2" type="ORF">SRO942_LOCUS36890</name>
</gene>
<comment type="caution">
    <text evidence="1">The sequence shown here is derived from an EMBL/GenBank/DDBJ whole genome shotgun (WGS) entry which is preliminary data.</text>
</comment>
<feature type="non-terminal residue" evidence="1">
    <location>
        <position position="1536"/>
    </location>
</feature>
<evidence type="ECO:0000313" key="3">
    <source>
        <dbReference type="Proteomes" id="UP000663829"/>
    </source>
</evidence>
<dbReference type="EMBL" id="CAJNOQ010021604">
    <property type="protein sequence ID" value="CAF1488969.1"/>
    <property type="molecule type" value="Genomic_DNA"/>
</dbReference>